<accession>A0A2J7ZA57</accession>
<feature type="region of interest" description="Disordered" evidence="1">
    <location>
        <begin position="36"/>
        <end position="67"/>
    </location>
</feature>
<dbReference type="EMBL" id="LJIW01000001">
    <property type="protein sequence ID" value="PNG97156.1"/>
    <property type="molecule type" value="Genomic_DNA"/>
</dbReference>
<dbReference type="Proteomes" id="UP000236520">
    <property type="component" value="Unassembled WGS sequence"/>
</dbReference>
<feature type="compositionally biased region" description="Basic and acidic residues" evidence="1">
    <location>
        <begin position="193"/>
        <end position="206"/>
    </location>
</feature>
<keyword evidence="3" id="KW-1185">Reference proteome</keyword>
<protein>
    <recommendedName>
        <fullName evidence="4">Phage tail protein</fullName>
    </recommendedName>
</protein>
<name>A0A2J7ZA57_STRMQ</name>
<evidence type="ECO:0000313" key="3">
    <source>
        <dbReference type="Proteomes" id="UP000236520"/>
    </source>
</evidence>
<gene>
    <name evidence="2" type="ORF">SMF913_13181</name>
</gene>
<dbReference type="RefSeq" id="WP_102934544.1">
    <property type="nucleotide sequence ID" value="NZ_LJIW01000001.1"/>
</dbReference>
<proteinExistence type="predicted"/>
<sequence length="318" mass="34682">MTAALNKTGRPELAPWQYEIGGVVLGTGSYVPVGNVEGLGAPAPRSQDADNSNSDGTTPGRDFYGPRPLRFEAGIKTPGDPVKAAEILARLERALDTPDARTNPDGRHVLRGRWPGHSTRRMYGRLRRLEASSTANAVHGWIPLDLEFVGLDNPRWYDDEVSKLTLGLDQAARGHGGDRTVDEAMGRAAACRRPADPRHRPAHDRPGWVTNHGDVPTYPSLRVQGPVTAPRIWNTVTSRVLELDVSLREGEWVELETRPGTCWALRNGTVNVANDLGPASRLDLFTLPPGRSEIAWTAADPSGTARLEVAWRSAYTTL</sequence>
<evidence type="ECO:0000256" key="1">
    <source>
        <dbReference type="SAM" id="MobiDB-lite"/>
    </source>
</evidence>
<feature type="region of interest" description="Disordered" evidence="1">
    <location>
        <begin position="191"/>
        <end position="213"/>
    </location>
</feature>
<dbReference type="AlphaFoldDB" id="A0A2J7ZA57"/>
<evidence type="ECO:0008006" key="4">
    <source>
        <dbReference type="Google" id="ProtNLM"/>
    </source>
</evidence>
<reference evidence="2 3" key="1">
    <citation type="submission" date="2015-09" db="EMBL/GenBank/DDBJ databases">
        <title>Genome sequence, genome mining and natural product profiling of a biocontrol bacterium Streptomyces malaysiensis F913.</title>
        <authorList>
            <person name="Xu Y."/>
            <person name="Wei J."/>
            <person name="Xie J."/>
            <person name="Li T."/>
            <person name="Zhou Z."/>
        </authorList>
    </citation>
    <scope>NUCLEOTIDE SEQUENCE [LARGE SCALE GENOMIC DNA]</scope>
    <source>
        <strain evidence="2 3">F913</strain>
    </source>
</reference>
<organism evidence="2 3">
    <name type="scientific">Streptomyces malaysiensis</name>
    <dbReference type="NCBI Taxonomy" id="92644"/>
    <lineage>
        <taxon>Bacteria</taxon>
        <taxon>Bacillati</taxon>
        <taxon>Actinomycetota</taxon>
        <taxon>Actinomycetes</taxon>
        <taxon>Kitasatosporales</taxon>
        <taxon>Streptomycetaceae</taxon>
        <taxon>Streptomyces</taxon>
        <taxon>Streptomyces violaceusniger group</taxon>
    </lineage>
</organism>
<comment type="caution">
    <text evidence="2">The sequence shown here is derived from an EMBL/GenBank/DDBJ whole genome shotgun (WGS) entry which is preliminary data.</text>
</comment>
<evidence type="ECO:0000313" key="2">
    <source>
        <dbReference type="EMBL" id="PNG97156.1"/>
    </source>
</evidence>